<name>A0A0F9RYN4_9ZZZZ</name>
<dbReference type="AlphaFoldDB" id="A0A0F9RYN4"/>
<protein>
    <submittedName>
        <fullName evidence="1">Uncharacterized protein</fullName>
    </submittedName>
</protein>
<gene>
    <name evidence="1" type="ORF">LCGC14_0837880</name>
</gene>
<evidence type="ECO:0000313" key="1">
    <source>
        <dbReference type="EMBL" id="KKN30046.1"/>
    </source>
</evidence>
<dbReference type="EMBL" id="LAZR01002439">
    <property type="protein sequence ID" value="KKN30046.1"/>
    <property type="molecule type" value="Genomic_DNA"/>
</dbReference>
<sequence>MSRSTDNVIKLVKAGGLLSINCEGRSTDNVLKIIEVANSVGRPVTIRNLDDHSTDNVLRIIQASGDNILLEV</sequence>
<accession>A0A0F9RYN4</accession>
<comment type="caution">
    <text evidence="1">The sequence shown here is derived from an EMBL/GenBank/DDBJ whole genome shotgun (WGS) entry which is preliminary data.</text>
</comment>
<organism evidence="1">
    <name type="scientific">marine sediment metagenome</name>
    <dbReference type="NCBI Taxonomy" id="412755"/>
    <lineage>
        <taxon>unclassified sequences</taxon>
        <taxon>metagenomes</taxon>
        <taxon>ecological metagenomes</taxon>
    </lineage>
</organism>
<reference evidence="1" key="1">
    <citation type="journal article" date="2015" name="Nature">
        <title>Complex archaea that bridge the gap between prokaryotes and eukaryotes.</title>
        <authorList>
            <person name="Spang A."/>
            <person name="Saw J.H."/>
            <person name="Jorgensen S.L."/>
            <person name="Zaremba-Niedzwiedzka K."/>
            <person name="Martijn J."/>
            <person name="Lind A.E."/>
            <person name="van Eijk R."/>
            <person name="Schleper C."/>
            <person name="Guy L."/>
            <person name="Ettema T.J."/>
        </authorList>
    </citation>
    <scope>NUCLEOTIDE SEQUENCE</scope>
</reference>
<proteinExistence type="predicted"/>